<dbReference type="EMBL" id="UFVR01000004">
    <property type="protein sequence ID" value="SUX48986.1"/>
    <property type="molecule type" value="Genomic_DNA"/>
</dbReference>
<accession>A0A381FR29</accession>
<dbReference type="RefSeq" id="WP_115621946.1">
    <property type="nucleotide sequence ID" value="NZ_CP067432.1"/>
</dbReference>
<evidence type="ECO:0000313" key="2">
    <source>
        <dbReference type="Proteomes" id="UP000254282"/>
    </source>
</evidence>
<proteinExistence type="predicted"/>
<evidence type="ECO:0008006" key="3">
    <source>
        <dbReference type="Google" id="ProtNLM"/>
    </source>
</evidence>
<organism evidence="1 2">
    <name type="scientific">Chryseobacterium indoltheticum</name>
    <dbReference type="NCBI Taxonomy" id="254"/>
    <lineage>
        <taxon>Bacteria</taxon>
        <taxon>Pseudomonadati</taxon>
        <taxon>Bacteroidota</taxon>
        <taxon>Flavobacteriia</taxon>
        <taxon>Flavobacteriales</taxon>
        <taxon>Weeksellaceae</taxon>
        <taxon>Chryseobacterium group</taxon>
        <taxon>Chryseobacterium</taxon>
    </lineage>
</organism>
<evidence type="ECO:0000313" key="1">
    <source>
        <dbReference type="EMBL" id="SUX48986.1"/>
    </source>
</evidence>
<sequence length="173" mass="20081">MKIFLFLFFSCFNFYAQSNNFPLKEQDFTKIIFNEKLGFDGDIDGEKVDVRFETVTKDPKNPETYAVKGIFTTNGKTLSCKGKLTFNSVYNMKGHPEQMIVFGDFYLSGTQPDRNDGIFKGKFRIETMKDQSQRGNYSITTFKGVWENFETGKESDFWFGNFTHTDLSQVIFK</sequence>
<dbReference type="Proteomes" id="UP000254282">
    <property type="component" value="Unassembled WGS sequence"/>
</dbReference>
<dbReference type="AlphaFoldDB" id="A0A381FR29"/>
<gene>
    <name evidence="1" type="ORF">NCTC13532_04598</name>
</gene>
<protein>
    <recommendedName>
        <fullName evidence="3">Lipid/polyisoprenoid-binding YceI-like domain-containing protein</fullName>
    </recommendedName>
</protein>
<reference evidence="1 2" key="1">
    <citation type="submission" date="2018-06" db="EMBL/GenBank/DDBJ databases">
        <authorList>
            <consortium name="Pathogen Informatics"/>
            <person name="Doyle S."/>
        </authorList>
    </citation>
    <scope>NUCLEOTIDE SEQUENCE [LARGE SCALE GENOMIC DNA]</scope>
    <source>
        <strain evidence="1 2">NCTC13532</strain>
    </source>
</reference>
<name>A0A381FR29_9FLAO</name>